<protein>
    <recommendedName>
        <fullName evidence="2">Poly [ADP-ribose] polymerase</fullName>
        <shortName evidence="2">PARP</shortName>
        <ecNumber evidence="2">2.4.2.-</ecNumber>
    </recommendedName>
</protein>
<keyword evidence="5" id="KW-1185">Reference proteome</keyword>
<proteinExistence type="inferred from homology"/>
<evidence type="ECO:0000256" key="1">
    <source>
        <dbReference type="ARBA" id="ARBA00024347"/>
    </source>
</evidence>
<dbReference type="Pfam" id="PF00644">
    <property type="entry name" value="PARP"/>
    <property type="match status" value="1"/>
</dbReference>
<reference evidence="4" key="2">
    <citation type="submission" date="2025-08" db="UniProtKB">
        <authorList>
            <consortium name="Ensembl"/>
        </authorList>
    </citation>
    <scope>IDENTIFICATION</scope>
</reference>
<keyword evidence="2" id="KW-0520">NAD</keyword>
<dbReference type="Ensembl" id="ENSSFAT00005006412.1">
    <property type="protein sequence ID" value="ENSSFAP00005006091.1"/>
    <property type="gene ID" value="ENSSFAG00005003737.1"/>
</dbReference>
<dbReference type="GO" id="GO:0003950">
    <property type="term" value="F:NAD+ poly-ADP-ribosyltransferase activity"/>
    <property type="evidence" value="ECO:0007669"/>
    <property type="project" value="UniProtKB-UniRule"/>
</dbReference>
<accession>A0A672FGN4</accession>
<dbReference type="Gene3D" id="3.90.175.10">
    <property type="entry name" value="Diphtheria Toxin, domain 1"/>
    <property type="match status" value="1"/>
</dbReference>
<dbReference type="InterPro" id="IPR012317">
    <property type="entry name" value="Poly(ADP-ribose)pol_cat_dom"/>
</dbReference>
<dbReference type="OMA" id="RIDRQKH"/>
<keyword evidence="2" id="KW-0328">Glycosyltransferase</keyword>
<feature type="domain" description="PARP catalytic" evidence="3">
    <location>
        <begin position="1"/>
        <end position="159"/>
    </location>
</feature>
<evidence type="ECO:0000313" key="5">
    <source>
        <dbReference type="Proteomes" id="UP000472267"/>
    </source>
</evidence>
<name>A0A672FGN4_SALFA</name>
<organism evidence="4 5">
    <name type="scientific">Salarias fasciatus</name>
    <name type="common">Jewelled blenny</name>
    <name type="synonym">Blennius fasciatus</name>
    <dbReference type="NCBI Taxonomy" id="181472"/>
    <lineage>
        <taxon>Eukaryota</taxon>
        <taxon>Metazoa</taxon>
        <taxon>Chordata</taxon>
        <taxon>Craniata</taxon>
        <taxon>Vertebrata</taxon>
        <taxon>Euteleostomi</taxon>
        <taxon>Actinopterygii</taxon>
        <taxon>Neopterygii</taxon>
        <taxon>Teleostei</taxon>
        <taxon>Neoteleostei</taxon>
        <taxon>Acanthomorphata</taxon>
        <taxon>Ovalentaria</taxon>
        <taxon>Blenniimorphae</taxon>
        <taxon>Blenniiformes</taxon>
        <taxon>Blennioidei</taxon>
        <taxon>Blenniidae</taxon>
        <taxon>Salariinae</taxon>
        <taxon>Salarias</taxon>
    </lineage>
</organism>
<sequence>MSSGGQYQWDEEDVYPPPRAYRMKSSGRYGGQTYVMYHGTTSSNADKILRSGFRQSSGGMLGRGVYLSRDLEKASRYPIGHPEYDKVVIKVLVKVGKVKRIDRQKHRLQKTWHDHGYDTAWVPPDCGMVPSGLEEDCVWDPDRIQIIGTIRPNGFCEDC</sequence>
<dbReference type="FunCoup" id="A0A672FGN4">
    <property type="interactions" value="2"/>
</dbReference>
<dbReference type="Proteomes" id="UP000472267">
    <property type="component" value="Chromosome 4"/>
</dbReference>
<dbReference type="EC" id="2.4.2.-" evidence="2"/>
<comment type="similarity">
    <text evidence="1">Belongs to the ARTD/PARP family.</text>
</comment>
<dbReference type="InParanoid" id="A0A672FGN4"/>
<reference evidence="4" key="1">
    <citation type="submission" date="2019-06" db="EMBL/GenBank/DDBJ databases">
        <authorList>
            <consortium name="Wellcome Sanger Institute Data Sharing"/>
        </authorList>
    </citation>
    <scope>NUCLEOTIDE SEQUENCE [LARGE SCALE GENOMIC DNA]</scope>
</reference>
<evidence type="ECO:0000313" key="4">
    <source>
        <dbReference type="Ensembl" id="ENSSFAP00005006091.1"/>
    </source>
</evidence>
<dbReference type="PANTHER" id="PTHR36542:SF2">
    <property type="entry name" value="GIG2-LIKE PROTEIN DRED-RELATED"/>
    <property type="match status" value="1"/>
</dbReference>
<dbReference type="PANTHER" id="PTHR36542">
    <property type="entry name" value="GIG2-LIKE PROTEIN DRED-RELATED"/>
    <property type="match status" value="1"/>
</dbReference>
<evidence type="ECO:0000259" key="3">
    <source>
        <dbReference type="PROSITE" id="PS51059"/>
    </source>
</evidence>
<keyword evidence="2" id="KW-0808">Transferase</keyword>
<dbReference type="PROSITE" id="PS51059">
    <property type="entry name" value="PARP_CATALYTIC"/>
    <property type="match status" value="1"/>
</dbReference>
<reference evidence="4" key="3">
    <citation type="submission" date="2025-09" db="UniProtKB">
        <authorList>
            <consortium name="Ensembl"/>
        </authorList>
    </citation>
    <scope>IDENTIFICATION</scope>
</reference>
<dbReference type="GO" id="GO:0005737">
    <property type="term" value="C:cytoplasm"/>
    <property type="evidence" value="ECO:0007669"/>
    <property type="project" value="TreeGrafter"/>
</dbReference>
<evidence type="ECO:0000256" key="2">
    <source>
        <dbReference type="RuleBase" id="RU362114"/>
    </source>
</evidence>
<dbReference type="AlphaFoldDB" id="A0A672FGN4"/>
<dbReference type="SUPFAM" id="SSF56399">
    <property type="entry name" value="ADP-ribosylation"/>
    <property type="match status" value="1"/>
</dbReference>